<evidence type="ECO:0000256" key="1">
    <source>
        <dbReference type="SAM" id="SignalP"/>
    </source>
</evidence>
<gene>
    <name evidence="2" type="ORF">JHL15_00830</name>
</gene>
<organism evidence="2 3">
    <name type="scientific">Chryseobacterium paridis</name>
    <dbReference type="NCBI Taxonomy" id="2800328"/>
    <lineage>
        <taxon>Bacteria</taxon>
        <taxon>Pseudomonadati</taxon>
        <taxon>Bacteroidota</taxon>
        <taxon>Flavobacteriia</taxon>
        <taxon>Flavobacteriales</taxon>
        <taxon>Weeksellaceae</taxon>
        <taxon>Chryseobacterium group</taxon>
        <taxon>Chryseobacterium</taxon>
    </lineage>
</organism>
<name>A0ABS1FPD2_9FLAO</name>
<sequence length="282" mass="32580">MKTKFIILILALITLSGCCKKADQQSPKQEESIGGPKQIKIPKATAAEMKTNFGATKKLLNDAGIKTFDSFQLNLTALENMLWIENETGDEPLFDEIRIYFIQYLKKDNLNYKDLDPFDNALYMVYSKTKNGVDIPNYYAVFSLNKKVEIKPEDFKKMKENYQKNIKPIINQRVKDSTKINTDYVKIPREELYNHYGKIKLYDTMNANTVKKVGFMNICLSEALDYKKDKDFNNIRELQLLDQKKYMPGQLTVIFDVDDSSSLTIDNLSSYDMNSLCPQQCP</sequence>
<keyword evidence="1" id="KW-0732">Signal</keyword>
<dbReference type="RefSeq" id="WP_200241600.1">
    <property type="nucleotide sequence ID" value="NZ_JAENHK010000001.1"/>
</dbReference>
<comment type="caution">
    <text evidence="2">The sequence shown here is derived from an EMBL/GenBank/DDBJ whole genome shotgun (WGS) entry which is preliminary data.</text>
</comment>
<accession>A0ABS1FPD2</accession>
<proteinExistence type="predicted"/>
<feature type="signal peptide" evidence="1">
    <location>
        <begin position="1"/>
        <end position="21"/>
    </location>
</feature>
<feature type="chain" id="PRO_5045992563" description="Lipoprotein" evidence="1">
    <location>
        <begin position="22"/>
        <end position="282"/>
    </location>
</feature>
<dbReference type="EMBL" id="JAENHK010000001">
    <property type="protein sequence ID" value="MBK1894293.1"/>
    <property type="molecule type" value="Genomic_DNA"/>
</dbReference>
<evidence type="ECO:0000313" key="2">
    <source>
        <dbReference type="EMBL" id="MBK1894293.1"/>
    </source>
</evidence>
<dbReference type="PROSITE" id="PS51257">
    <property type="entry name" value="PROKAR_LIPOPROTEIN"/>
    <property type="match status" value="1"/>
</dbReference>
<keyword evidence="3" id="KW-1185">Reference proteome</keyword>
<dbReference type="Proteomes" id="UP000628669">
    <property type="component" value="Unassembled WGS sequence"/>
</dbReference>
<evidence type="ECO:0000313" key="3">
    <source>
        <dbReference type="Proteomes" id="UP000628669"/>
    </source>
</evidence>
<protein>
    <recommendedName>
        <fullName evidence="4">Lipoprotein</fullName>
    </recommendedName>
</protein>
<reference evidence="3" key="1">
    <citation type="submission" date="2021-01" db="EMBL/GenBank/DDBJ databases">
        <title>Genome public.</title>
        <authorList>
            <person name="Liu C."/>
            <person name="Sun Q."/>
        </authorList>
    </citation>
    <scope>NUCLEOTIDE SEQUENCE [LARGE SCALE GENOMIC DNA]</scope>
    <source>
        <strain evidence="3">YIM B02567</strain>
    </source>
</reference>
<evidence type="ECO:0008006" key="4">
    <source>
        <dbReference type="Google" id="ProtNLM"/>
    </source>
</evidence>